<comment type="caution">
    <text evidence="7">The sequence shown here is derived from an EMBL/GenBank/DDBJ whole genome shotgun (WGS) entry which is preliminary data.</text>
</comment>
<organism evidence="7 8">
    <name type="scientific">Steinernema carpocapsae</name>
    <name type="common">Entomopathogenic nematode</name>
    <dbReference type="NCBI Taxonomy" id="34508"/>
    <lineage>
        <taxon>Eukaryota</taxon>
        <taxon>Metazoa</taxon>
        <taxon>Ecdysozoa</taxon>
        <taxon>Nematoda</taxon>
        <taxon>Chromadorea</taxon>
        <taxon>Rhabditida</taxon>
        <taxon>Tylenchina</taxon>
        <taxon>Panagrolaimomorpha</taxon>
        <taxon>Strongyloidoidea</taxon>
        <taxon>Steinernematidae</taxon>
        <taxon>Steinernema</taxon>
    </lineage>
</organism>
<evidence type="ECO:0000256" key="2">
    <source>
        <dbReference type="ARBA" id="ARBA00022692"/>
    </source>
</evidence>
<gene>
    <name evidence="7" type="ORF">L596_013649</name>
</gene>
<dbReference type="InterPro" id="IPR017452">
    <property type="entry name" value="GPCR_Rhodpsn_7TM"/>
</dbReference>
<reference evidence="7 8" key="2">
    <citation type="journal article" date="2019" name="G3 (Bethesda)">
        <title>Hybrid Assembly of the Genome of the Entomopathogenic Nematode Steinernema carpocapsae Identifies the X-Chromosome.</title>
        <authorList>
            <person name="Serra L."/>
            <person name="Macchietto M."/>
            <person name="Macias-Munoz A."/>
            <person name="McGill C.J."/>
            <person name="Rodriguez I.M."/>
            <person name="Rodriguez B."/>
            <person name="Murad R."/>
            <person name="Mortazavi A."/>
        </authorList>
    </citation>
    <scope>NUCLEOTIDE SEQUENCE [LARGE SCALE GENOMIC DNA]</scope>
    <source>
        <strain evidence="7 8">ALL</strain>
    </source>
</reference>
<protein>
    <recommendedName>
        <fullName evidence="6">G-protein coupled receptors family 1 profile domain-containing protein</fullName>
    </recommendedName>
</protein>
<evidence type="ECO:0000256" key="4">
    <source>
        <dbReference type="ARBA" id="ARBA00023136"/>
    </source>
</evidence>
<feature type="transmembrane region" description="Helical" evidence="5">
    <location>
        <begin position="107"/>
        <end position="126"/>
    </location>
</feature>
<name>A0A4U5P0T2_STECR</name>
<evidence type="ECO:0000256" key="1">
    <source>
        <dbReference type="ARBA" id="ARBA00004370"/>
    </source>
</evidence>
<sequence>MSYFDTVTLGFNMSTQILLDNPGFYYTAAGAVAQGVLGVILNFLVLLITLRSKSMRGRYKISLFFGALYSFLACCCVATICTYYLYFFTTKLPANFITCCAIQKVNYMFQVPFFFALFVTSADRYLSICHKITLPEKTLSCIYPLVFIIVALYLGSLFIYHEIVKDDVCAKVVQFPPWLLRVHLNTYCFLAITAFLLSLRTAYFVINFKRNATKGFVKVETVKSSTERRLLYSVLLQALLPILFIVPFLVRSQLITYDVVLAIPKPVIDFIRVLTYTYYAFNSVIVICFVKEMRVAILGLVGIRMIQTTVTKTVLMSTNNKPVVTSVNP</sequence>
<feature type="transmembrane region" description="Helical" evidence="5">
    <location>
        <begin position="62"/>
        <end position="87"/>
    </location>
</feature>
<dbReference type="PANTHER" id="PTHR38614">
    <property type="entry name" value="PROTEIN CBG09954"/>
    <property type="match status" value="1"/>
</dbReference>
<dbReference type="InterPro" id="IPR010601">
    <property type="entry name" value="DUF1182"/>
</dbReference>
<dbReference type="PROSITE" id="PS50262">
    <property type="entry name" value="G_PROTEIN_RECEP_F1_2"/>
    <property type="match status" value="1"/>
</dbReference>
<feature type="domain" description="G-protein coupled receptors family 1 profile" evidence="6">
    <location>
        <begin position="41"/>
        <end position="286"/>
    </location>
</feature>
<feature type="transmembrane region" description="Helical" evidence="5">
    <location>
        <begin position="23"/>
        <end position="50"/>
    </location>
</feature>
<dbReference type="PANTHER" id="PTHR38614:SF1">
    <property type="entry name" value="G_PROTEIN_RECEP_F1_2 DOMAIN-CONTAINING PROTEIN"/>
    <property type="match status" value="1"/>
</dbReference>
<dbReference type="EMBL" id="AZBU02000003">
    <property type="protein sequence ID" value="TKR89567.1"/>
    <property type="molecule type" value="Genomic_DNA"/>
</dbReference>
<feature type="transmembrane region" description="Helical" evidence="5">
    <location>
        <begin position="229"/>
        <end position="250"/>
    </location>
</feature>
<keyword evidence="2 5" id="KW-0812">Transmembrane</keyword>
<dbReference type="Proteomes" id="UP000298663">
    <property type="component" value="Unassembled WGS sequence"/>
</dbReference>
<evidence type="ECO:0000259" key="6">
    <source>
        <dbReference type="PROSITE" id="PS50262"/>
    </source>
</evidence>
<feature type="transmembrane region" description="Helical" evidence="5">
    <location>
        <begin position="138"/>
        <end position="160"/>
    </location>
</feature>
<evidence type="ECO:0000256" key="5">
    <source>
        <dbReference type="SAM" id="Phobius"/>
    </source>
</evidence>
<feature type="transmembrane region" description="Helical" evidence="5">
    <location>
        <begin position="270"/>
        <end position="290"/>
    </location>
</feature>
<dbReference type="OrthoDB" id="10343677at2759"/>
<evidence type="ECO:0000313" key="8">
    <source>
        <dbReference type="Proteomes" id="UP000298663"/>
    </source>
</evidence>
<proteinExistence type="predicted"/>
<evidence type="ECO:0000313" key="7">
    <source>
        <dbReference type="EMBL" id="TKR89567.1"/>
    </source>
</evidence>
<keyword evidence="3 5" id="KW-1133">Transmembrane helix</keyword>
<keyword evidence="4 5" id="KW-0472">Membrane</keyword>
<evidence type="ECO:0000256" key="3">
    <source>
        <dbReference type="ARBA" id="ARBA00022989"/>
    </source>
</evidence>
<accession>A0A4U5P0T2</accession>
<keyword evidence="8" id="KW-1185">Reference proteome</keyword>
<dbReference type="SUPFAM" id="SSF81321">
    <property type="entry name" value="Family A G protein-coupled receptor-like"/>
    <property type="match status" value="1"/>
</dbReference>
<reference evidence="7 8" key="1">
    <citation type="journal article" date="2015" name="Genome Biol.">
        <title>Comparative genomics of Steinernema reveals deeply conserved gene regulatory networks.</title>
        <authorList>
            <person name="Dillman A.R."/>
            <person name="Macchietto M."/>
            <person name="Porter C.F."/>
            <person name="Rogers A."/>
            <person name="Williams B."/>
            <person name="Antoshechkin I."/>
            <person name="Lee M.M."/>
            <person name="Goodwin Z."/>
            <person name="Lu X."/>
            <person name="Lewis E.E."/>
            <person name="Goodrich-Blair H."/>
            <person name="Stock S.P."/>
            <person name="Adams B.J."/>
            <person name="Sternberg P.W."/>
            <person name="Mortazavi A."/>
        </authorList>
    </citation>
    <scope>NUCLEOTIDE SEQUENCE [LARGE SCALE GENOMIC DNA]</scope>
    <source>
        <strain evidence="7 8">ALL</strain>
    </source>
</reference>
<feature type="transmembrane region" description="Helical" evidence="5">
    <location>
        <begin position="184"/>
        <end position="208"/>
    </location>
</feature>
<dbReference type="AlphaFoldDB" id="A0A4U5P0T2"/>
<dbReference type="Gene3D" id="1.20.1070.10">
    <property type="entry name" value="Rhodopsin 7-helix transmembrane proteins"/>
    <property type="match status" value="1"/>
</dbReference>
<dbReference type="GO" id="GO:0016020">
    <property type="term" value="C:membrane"/>
    <property type="evidence" value="ECO:0007669"/>
    <property type="project" value="UniProtKB-SubCell"/>
</dbReference>
<comment type="subcellular location">
    <subcellularLocation>
        <location evidence="1">Membrane</location>
    </subcellularLocation>
</comment>